<organism evidence="1 2">
    <name type="scientific">Romanomermis culicivorax</name>
    <name type="common">Nematode worm</name>
    <dbReference type="NCBI Taxonomy" id="13658"/>
    <lineage>
        <taxon>Eukaryota</taxon>
        <taxon>Metazoa</taxon>
        <taxon>Ecdysozoa</taxon>
        <taxon>Nematoda</taxon>
        <taxon>Enoplea</taxon>
        <taxon>Dorylaimia</taxon>
        <taxon>Mermithida</taxon>
        <taxon>Mermithoidea</taxon>
        <taxon>Mermithidae</taxon>
        <taxon>Romanomermis</taxon>
    </lineage>
</organism>
<reference evidence="2" key="1">
    <citation type="submission" date="2022-11" db="UniProtKB">
        <authorList>
            <consortium name="WormBaseParasite"/>
        </authorList>
    </citation>
    <scope>IDENTIFICATION</scope>
</reference>
<sequence>MWLVPGSQDVVEHSPVVDCNHYVGYWLENINRPSPEINQNNMYTPKIRWMEKRILAGQVLGTGTAKNLKNLNQDN</sequence>
<evidence type="ECO:0000313" key="2">
    <source>
        <dbReference type="WBParaSite" id="nRc.2.0.1.t10145-RA"/>
    </source>
</evidence>
<accession>A0A915I7L5</accession>
<dbReference type="WBParaSite" id="nRc.2.0.1.t10145-RA">
    <property type="protein sequence ID" value="nRc.2.0.1.t10145-RA"/>
    <property type="gene ID" value="nRc.2.0.1.g10145"/>
</dbReference>
<dbReference type="AlphaFoldDB" id="A0A915I7L5"/>
<protein>
    <submittedName>
        <fullName evidence="2">Uncharacterized protein</fullName>
    </submittedName>
</protein>
<proteinExistence type="predicted"/>
<keyword evidence="1" id="KW-1185">Reference proteome</keyword>
<evidence type="ECO:0000313" key="1">
    <source>
        <dbReference type="Proteomes" id="UP000887565"/>
    </source>
</evidence>
<name>A0A915I7L5_ROMCU</name>
<dbReference type="Proteomes" id="UP000887565">
    <property type="component" value="Unplaced"/>
</dbReference>